<dbReference type="InParanoid" id="A0A409VXX2"/>
<dbReference type="InterPro" id="IPR001841">
    <property type="entry name" value="Znf_RING"/>
</dbReference>
<keyword evidence="1" id="KW-0863">Zinc-finger</keyword>
<organism evidence="4 5">
    <name type="scientific">Panaeolus cyanescens</name>
    <dbReference type="NCBI Taxonomy" id="181874"/>
    <lineage>
        <taxon>Eukaryota</taxon>
        <taxon>Fungi</taxon>
        <taxon>Dikarya</taxon>
        <taxon>Basidiomycota</taxon>
        <taxon>Agaricomycotina</taxon>
        <taxon>Agaricomycetes</taxon>
        <taxon>Agaricomycetidae</taxon>
        <taxon>Agaricales</taxon>
        <taxon>Agaricineae</taxon>
        <taxon>Galeropsidaceae</taxon>
        <taxon>Panaeolus</taxon>
    </lineage>
</organism>
<dbReference type="Pfam" id="PF13923">
    <property type="entry name" value="zf-C3HC4_2"/>
    <property type="match status" value="1"/>
</dbReference>
<dbReference type="OrthoDB" id="6270329at2759"/>
<dbReference type="Gene3D" id="3.30.160.60">
    <property type="entry name" value="Classic Zinc Finger"/>
    <property type="match status" value="1"/>
</dbReference>
<dbReference type="Proteomes" id="UP000284842">
    <property type="component" value="Unassembled WGS sequence"/>
</dbReference>
<proteinExistence type="predicted"/>
<dbReference type="EMBL" id="NHTK01005928">
    <property type="protein sequence ID" value="PPQ71099.1"/>
    <property type="molecule type" value="Genomic_DNA"/>
</dbReference>
<dbReference type="GO" id="GO:0061630">
    <property type="term" value="F:ubiquitin protein ligase activity"/>
    <property type="evidence" value="ECO:0007669"/>
    <property type="project" value="TreeGrafter"/>
</dbReference>
<dbReference type="Gene3D" id="3.30.40.10">
    <property type="entry name" value="Zinc/RING finger domain, C3HC4 (zinc finger)"/>
    <property type="match status" value="1"/>
</dbReference>
<dbReference type="AlphaFoldDB" id="A0A409VXX2"/>
<dbReference type="PROSITE" id="PS50089">
    <property type="entry name" value="ZF_RING_2"/>
    <property type="match status" value="1"/>
</dbReference>
<keyword evidence="1" id="KW-0479">Metal-binding</keyword>
<dbReference type="InterPro" id="IPR052443">
    <property type="entry name" value="E3_ubiq-ligase_RNF220-like"/>
</dbReference>
<dbReference type="PANTHER" id="PTHR13459">
    <property type="entry name" value="E3 UBIQUITIN-PROTEIN LIGASE RNF220 ISOFORM X1"/>
    <property type="match status" value="1"/>
</dbReference>
<reference evidence="4 5" key="1">
    <citation type="journal article" date="2018" name="Evol. Lett.">
        <title>Horizontal gene cluster transfer increased hallucinogenic mushroom diversity.</title>
        <authorList>
            <person name="Reynolds H.T."/>
            <person name="Vijayakumar V."/>
            <person name="Gluck-Thaler E."/>
            <person name="Korotkin H.B."/>
            <person name="Matheny P.B."/>
            <person name="Slot J.C."/>
        </authorList>
    </citation>
    <scope>NUCLEOTIDE SEQUENCE [LARGE SCALE GENOMIC DNA]</scope>
    <source>
        <strain evidence="4 5">2629</strain>
    </source>
</reference>
<dbReference type="InterPro" id="IPR013083">
    <property type="entry name" value="Znf_RING/FYVE/PHD"/>
</dbReference>
<keyword evidence="1" id="KW-0862">Zinc</keyword>
<dbReference type="Pfam" id="PF15926">
    <property type="entry name" value="RNF220"/>
    <property type="match status" value="1"/>
</dbReference>
<keyword evidence="5" id="KW-1185">Reference proteome</keyword>
<evidence type="ECO:0000313" key="5">
    <source>
        <dbReference type="Proteomes" id="UP000284842"/>
    </source>
</evidence>
<dbReference type="InterPro" id="IPR031824">
    <property type="entry name" value="RNF220_mid"/>
</dbReference>
<evidence type="ECO:0000256" key="2">
    <source>
        <dbReference type="SAM" id="MobiDB-lite"/>
    </source>
</evidence>
<feature type="domain" description="RING-type" evidence="3">
    <location>
        <begin position="379"/>
        <end position="418"/>
    </location>
</feature>
<evidence type="ECO:0000259" key="3">
    <source>
        <dbReference type="PROSITE" id="PS50089"/>
    </source>
</evidence>
<dbReference type="GO" id="GO:0016567">
    <property type="term" value="P:protein ubiquitination"/>
    <property type="evidence" value="ECO:0007669"/>
    <property type="project" value="TreeGrafter"/>
</dbReference>
<evidence type="ECO:0000256" key="1">
    <source>
        <dbReference type="PROSITE-ProRule" id="PRU00175"/>
    </source>
</evidence>
<accession>A0A409VXX2</accession>
<feature type="compositionally biased region" description="Basic residues" evidence="2">
    <location>
        <begin position="114"/>
        <end position="124"/>
    </location>
</feature>
<feature type="region of interest" description="Disordered" evidence="2">
    <location>
        <begin position="100"/>
        <end position="130"/>
    </location>
</feature>
<gene>
    <name evidence="4" type="ORF">CVT24_009850</name>
</gene>
<comment type="caution">
    <text evidence="4">The sequence shown here is derived from an EMBL/GenBank/DDBJ whole genome shotgun (WGS) entry which is preliminary data.</text>
</comment>
<dbReference type="STRING" id="181874.A0A409VXX2"/>
<dbReference type="SUPFAM" id="SSF57850">
    <property type="entry name" value="RING/U-box"/>
    <property type="match status" value="1"/>
</dbReference>
<protein>
    <recommendedName>
        <fullName evidence="3">RING-type domain-containing protein</fullName>
    </recommendedName>
</protein>
<feature type="region of interest" description="Disordered" evidence="2">
    <location>
        <begin position="1"/>
        <end position="61"/>
    </location>
</feature>
<dbReference type="GO" id="GO:0008270">
    <property type="term" value="F:zinc ion binding"/>
    <property type="evidence" value="ECO:0007669"/>
    <property type="project" value="UniProtKB-KW"/>
</dbReference>
<name>A0A409VXX2_9AGAR</name>
<feature type="compositionally biased region" description="Basic and acidic residues" evidence="2">
    <location>
        <begin position="52"/>
        <end position="61"/>
    </location>
</feature>
<evidence type="ECO:0000313" key="4">
    <source>
        <dbReference type="EMBL" id="PPQ71099.1"/>
    </source>
</evidence>
<sequence length="431" mass="48265">MALTIKINKGKKRVIDEPAQNILSATETEPPHPTKRGRNTKISSTPSANPEPIKKARRAETRQCPICSEHIPLRLLPVHRDLEDERLATIIGKVGSLEPIYDEDADNEPGPSSRARRSAIKARKSMTTQTPADIIEQSTKTIQAVRRRRKQRYGKLKDMAREEEESARDPWLRRFTGEEVLCPVCSTTVRGDQDVIDAHVDACLAYENRRAEEARERELEHRRAIDEGIWEGEEDATFAGDIRGAGFQRRLDVEDSDIEVDIEGDDNEVFGEVQFTEGDIVPVVVSRPEIDEDGEVEIEDDGSDDGQKTLQELVAASAHIHQEKASLRRDVSAAEGEADQAILNARQRKDKASLVTALENKIKLLESMPSVVPSAPLVCRICLDPYNEPTVSTGCWHTCCKECWLRCLGSTKLCPICKRITGATDLRRVYL</sequence>
<dbReference type="PANTHER" id="PTHR13459:SF1">
    <property type="entry name" value="E3 UBIQUITIN-PROTEIN LIGASE RNF220 ISOFORM X1"/>
    <property type="match status" value="1"/>
</dbReference>